<dbReference type="EMBL" id="KL596730">
    <property type="protein sequence ID" value="KER27129.1"/>
    <property type="molecule type" value="Genomic_DNA"/>
</dbReference>
<evidence type="ECO:0000313" key="1">
    <source>
        <dbReference type="EMBL" id="KER27129.1"/>
    </source>
</evidence>
<dbReference type="InterPro" id="IPR036116">
    <property type="entry name" value="FN3_sf"/>
</dbReference>
<dbReference type="RefSeq" id="XP_009169123.1">
    <property type="nucleotide sequence ID" value="XM_009170859.1"/>
</dbReference>
<name>A0A075AEW5_OPIVI</name>
<dbReference type="Proteomes" id="UP000054324">
    <property type="component" value="Unassembled WGS sequence"/>
</dbReference>
<dbReference type="GeneID" id="20328013"/>
<dbReference type="SUPFAM" id="SSF49265">
    <property type="entry name" value="Fibronectin type III"/>
    <property type="match status" value="1"/>
</dbReference>
<sequence>MVSISDEFTHLFSTQILEVHIRWAIIIEKNDATADLRKAVSFSFDRQFLSQSRANRLCPTGYRREWLQLWTPKETRQLFISGILVAYRVRYVLVEPLDIINNESPSLSNGQPYLRMTEKNVTRLHFQTTAGEHLFGVKYEFRVAAVSSTGIGPEVSDRIAVPEADYFWTL</sequence>
<keyword evidence="2" id="KW-1185">Reference proteome</keyword>
<proteinExistence type="predicted"/>
<protein>
    <submittedName>
        <fullName evidence="1">Uncharacterized protein</fullName>
    </submittedName>
</protein>
<reference evidence="1 2" key="1">
    <citation type="submission" date="2013-11" db="EMBL/GenBank/DDBJ databases">
        <title>Opisthorchis viverrini - life in the bile duct.</title>
        <authorList>
            <person name="Young N.D."/>
            <person name="Nagarajan N."/>
            <person name="Lin S.J."/>
            <person name="Korhonen P.K."/>
            <person name="Jex A.R."/>
            <person name="Hall R.S."/>
            <person name="Safavi-Hemami H."/>
            <person name="Kaewkong W."/>
            <person name="Bertrand D."/>
            <person name="Gao S."/>
            <person name="Seet Q."/>
            <person name="Wongkham S."/>
            <person name="Teh B.T."/>
            <person name="Wongkham C."/>
            <person name="Intapan P.M."/>
            <person name="Maleewong W."/>
            <person name="Yang X."/>
            <person name="Hu M."/>
            <person name="Wang Z."/>
            <person name="Hofmann A."/>
            <person name="Sternberg P.W."/>
            <person name="Tan P."/>
            <person name="Wang J."/>
            <person name="Gasser R.B."/>
        </authorList>
    </citation>
    <scope>NUCLEOTIDE SEQUENCE [LARGE SCALE GENOMIC DNA]</scope>
</reference>
<dbReference type="KEGG" id="ovi:T265_13846"/>
<gene>
    <name evidence="1" type="ORF">T265_13846</name>
</gene>
<dbReference type="STRING" id="6198.A0A075AEW5"/>
<organism evidence="1 2">
    <name type="scientific">Opisthorchis viverrini</name>
    <name type="common">Southeast Asian liver fluke</name>
    <dbReference type="NCBI Taxonomy" id="6198"/>
    <lineage>
        <taxon>Eukaryota</taxon>
        <taxon>Metazoa</taxon>
        <taxon>Spiralia</taxon>
        <taxon>Lophotrochozoa</taxon>
        <taxon>Platyhelminthes</taxon>
        <taxon>Trematoda</taxon>
        <taxon>Digenea</taxon>
        <taxon>Opisthorchiida</taxon>
        <taxon>Opisthorchiata</taxon>
        <taxon>Opisthorchiidae</taxon>
        <taxon>Opisthorchis</taxon>
    </lineage>
</organism>
<accession>A0A075AEW5</accession>
<dbReference type="OrthoDB" id="6268132at2759"/>
<dbReference type="CTD" id="20328013"/>
<dbReference type="AlphaFoldDB" id="A0A075AEW5"/>
<evidence type="ECO:0000313" key="2">
    <source>
        <dbReference type="Proteomes" id="UP000054324"/>
    </source>
</evidence>